<accession>A0A4Z1CYB6</accession>
<sequence>MTGGAIVLALVSTTVAHAEGRGDVRVTKTVVNGGKNVGVGTSKTITYPIAVTIRDNSGVKGLTDISVFNSDNGWGFSDWVGTRCEKQSSTTSVCTATMTVNPAWLPDSLPDPNTAAGTWQVNATVKAKDGDYWISDRIAQFKMKRASKLTTNASPEPVVKGHKLTVTGSLTRASWKDLKYHGFSGQAVQLQFKKSGASRFSTVKTVKTSSTGKLSTTVTADSAGTWRWFFPGTTTTAQVASGGDAVKLK</sequence>
<evidence type="ECO:0000313" key="2">
    <source>
        <dbReference type="Proteomes" id="UP000298513"/>
    </source>
</evidence>
<organism evidence="1 2">
    <name type="scientific">Streptomyces griseoluteus</name>
    <dbReference type="NCBI Taxonomy" id="29306"/>
    <lineage>
        <taxon>Bacteria</taxon>
        <taxon>Bacillati</taxon>
        <taxon>Actinomycetota</taxon>
        <taxon>Actinomycetes</taxon>
        <taxon>Kitasatosporales</taxon>
        <taxon>Streptomycetaceae</taxon>
        <taxon>Streptomyces</taxon>
    </lineage>
</organism>
<reference evidence="1 2" key="1">
    <citation type="submission" date="2019-04" db="EMBL/GenBank/DDBJ databases">
        <title>Streptomyces sp. nov. Bv016 isolated from bark of Buahinia variegata.</title>
        <authorList>
            <person name="Kanchanasin P."/>
            <person name="Tanasupawat S."/>
            <person name="Yuki M."/>
            <person name="Kudo T."/>
        </authorList>
    </citation>
    <scope>NUCLEOTIDE SEQUENCE [LARGE SCALE GENOMIC DNA]</scope>
    <source>
        <strain evidence="1 2">JCM 4765</strain>
    </source>
</reference>
<dbReference type="AlphaFoldDB" id="A0A4Z1CYB6"/>
<dbReference type="EMBL" id="SRRU01000016">
    <property type="protein sequence ID" value="TGN74296.1"/>
    <property type="molecule type" value="Genomic_DNA"/>
</dbReference>
<evidence type="ECO:0000313" key="1">
    <source>
        <dbReference type="EMBL" id="TGN74296.1"/>
    </source>
</evidence>
<proteinExistence type="predicted"/>
<name>A0A4Z1CYB6_STRGP</name>
<dbReference type="Proteomes" id="UP000298513">
    <property type="component" value="Unassembled WGS sequence"/>
</dbReference>
<gene>
    <name evidence="1" type="ORF">E5082_30955</name>
</gene>
<evidence type="ECO:0008006" key="3">
    <source>
        <dbReference type="Google" id="ProtNLM"/>
    </source>
</evidence>
<comment type="caution">
    <text evidence="1">The sequence shown here is derived from an EMBL/GenBank/DDBJ whole genome shotgun (WGS) entry which is preliminary data.</text>
</comment>
<keyword evidence="2" id="KW-1185">Reference proteome</keyword>
<protein>
    <recommendedName>
        <fullName evidence="3">Calcium-binding protein</fullName>
    </recommendedName>
</protein>